<evidence type="ECO:0000313" key="1">
    <source>
        <dbReference type="EMBL" id="TDW26366.1"/>
    </source>
</evidence>
<protein>
    <recommendedName>
        <fullName evidence="3">DUF177 domain-containing protein</fullName>
    </recommendedName>
</protein>
<accession>A0A4R8A6S9</accession>
<reference evidence="1 2" key="1">
    <citation type="submission" date="2019-03" db="EMBL/GenBank/DDBJ databases">
        <title>Genomic Encyclopedia of Type Strains, Phase IV (KMG-IV): sequencing the most valuable type-strain genomes for metagenomic binning, comparative biology and taxonomic classification.</title>
        <authorList>
            <person name="Goeker M."/>
        </authorList>
    </citation>
    <scope>NUCLEOTIDE SEQUENCE [LARGE SCALE GENOMIC DNA]</scope>
    <source>
        <strain evidence="1 2">DSM 28867</strain>
    </source>
</reference>
<dbReference type="Proteomes" id="UP000294743">
    <property type="component" value="Unassembled WGS sequence"/>
</dbReference>
<evidence type="ECO:0008006" key="3">
    <source>
        <dbReference type="Google" id="ProtNLM"/>
    </source>
</evidence>
<organism evidence="1 2">
    <name type="scientific">Breznakia blatticola</name>
    <dbReference type="NCBI Taxonomy" id="1754012"/>
    <lineage>
        <taxon>Bacteria</taxon>
        <taxon>Bacillati</taxon>
        <taxon>Bacillota</taxon>
        <taxon>Erysipelotrichia</taxon>
        <taxon>Erysipelotrichales</taxon>
        <taxon>Erysipelotrichaceae</taxon>
        <taxon>Breznakia</taxon>
    </lineage>
</organism>
<proteinExistence type="predicted"/>
<dbReference type="InterPro" id="IPR003772">
    <property type="entry name" value="YceD"/>
</dbReference>
<dbReference type="EMBL" id="SODD01000001">
    <property type="protein sequence ID" value="TDW26366.1"/>
    <property type="molecule type" value="Genomic_DNA"/>
</dbReference>
<sequence>MIVKWSKNDLLNTKDGVISFQEDLTFPKETFAKIHQLRDLKDVHVEGSLDYDGKSDLVTVDMEISGEMILPCAITNEDVPYPFDIEPTEVFAFRKVDDTEDLHEAKGDVIELLPIIFQDIMMEVPLKVVKDDIKEYPKGEGWEVISESDYQKRKKDEVDPRLAKLAEFKIEED</sequence>
<name>A0A4R8A6S9_9FIRM</name>
<dbReference type="RefSeq" id="WP_134167487.1">
    <property type="nucleotide sequence ID" value="NZ_SODD01000001.1"/>
</dbReference>
<keyword evidence="2" id="KW-1185">Reference proteome</keyword>
<gene>
    <name evidence="1" type="ORF">EDD63_10181</name>
</gene>
<dbReference type="OrthoDB" id="9790372at2"/>
<evidence type="ECO:0000313" key="2">
    <source>
        <dbReference type="Proteomes" id="UP000294743"/>
    </source>
</evidence>
<comment type="caution">
    <text evidence="1">The sequence shown here is derived from an EMBL/GenBank/DDBJ whole genome shotgun (WGS) entry which is preliminary data.</text>
</comment>
<dbReference type="Pfam" id="PF02620">
    <property type="entry name" value="YceD"/>
    <property type="match status" value="1"/>
</dbReference>
<dbReference type="AlphaFoldDB" id="A0A4R8A6S9"/>